<dbReference type="Gene3D" id="3.40.50.300">
    <property type="entry name" value="P-loop containing nucleotide triphosphate hydrolases"/>
    <property type="match status" value="1"/>
</dbReference>
<reference evidence="5" key="1">
    <citation type="submission" date="2023-06" db="EMBL/GenBank/DDBJ databases">
        <authorList>
            <consortium name="Lawrence Berkeley National Laboratory"/>
            <person name="Ahrendt S."/>
            <person name="Sahu N."/>
            <person name="Indic B."/>
            <person name="Wong-Bajracharya J."/>
            <person name="Merenyi Z."/>
            <person name="Ke H.-M."/>
            <person name="Monk M."/>
            <person name="Kocsube S."/>
            <person name="Drula E."/>
            <person name="Lipzen A."/>
            <person name="Balint B."/>
            <person name="Henrissat B."/>
            <person name="Andreopoulos B."/>
            <person name="Martin F.M."/>
            <person name="Harder C.B."/>
            <person name="Rigling D."/>
            <person name="Ford K.L."/>
            <person name="Foster G.D."/>
            <person name="Pangilinan J."/>
            <person name="Papanicolaou A."/>
            <person name="Barry K."/>
            <person name="LaButti K."/>
            <person name="Viragh M."/>
            <person name="Koriabine M."/>
            <person name="Yan M."/>
            <person name="Riley R."/>
            <person name="Champramary S."/>
            <person name="Plett K.L."/>
            <person name="Tsai I.J."/>
            <person name="Slot J."/>
            <person name="Sipos G."/>
            <person name="Plett J."/>
            <person name="Nagy L.G."/>
            <person name="Grigoriev I.V."/>
        </authorList>
    </citation>
    <scope>NUCLEOTIDE SEQUENCE</scope>
    <source>
        <strain evidence="5">ICMP 16352</strain>
    </source>
</reference>
<gene>
    <name evidence="5" type="ORF">IW261DRAFT_1671337</name>
</gene>
<evidence type="ECO:0000259" key="2">
    <source>
        <dbReference type="Pfam" id="PF05970"/>
    </source>
</evidence>
<dbReference type="GO" id="GO:0005524">
    <property type="term" value="F:ATP binding"/>
    <property type="evidence" value="ECO:0007669"/>
    <property type="project" value="UniProtKB-KW"/>
</dbReference>
<keyword evidence="1" id="KW-0347">Helicase</keyword>
<dbReference type="SUPFAM" id="SSF52540">
    <property type="entry name" value="P-loop containing nucleoside triphosphate hydrolases"/>
    <property type="match status" value="2"/>
</dbReference>
<feature type="domain" description="DNA helicase Pif1-like DEAD-box helicase" evidence="2">
    <location>
        <begin position="1606"/>
        <end position="1692"/>
    </location>
</feature>
<protein>
    <recommendedName>
        <fullName evidence="1">ATP-dependent DNA helicase</fullName>
        <ecNumber evidence="1">5.6.2.3</ecNumber>
    </recommendedName>
</protein>
<feature type="domain" description="Helitron helicase-like" evidence="3">
    <location>
        <begin position="770"/>
        <end position="996"/>
    </location>
</feature>
<keyword evidence="1" id="KW-0227">DNA damage</keyword>
<dbReference type="PANTHER" id="PTHR47642:SF6">
    <property type="entry name" value="ATP-DEPENDENT DNA HELICASE"/>
    <property type="match status" value="1"/>
</dbReference>
<dbReference type="InterPro" id="IPR025476">
    <property type="entry name" value="Helitron_helicase-like"/>
</dbReference>
<comment type="cofactor">
    <cofactor evidence="1">
        <name>Mg(2+)</name>
        <dbReference type="ChEBI" id="CHEBI:18420"/>
    </cofactor>
</comment>
<dbReference type="PANTHER" id="PTHR47642">
    <property type="entry name" value="ATP-DEPENDENT DNA HELICASE"/>
    <property type="match status" value="1"/>
</dbReference>
<evidence type="ECO:0000259" key="3">
    <source>
        <dbReference type="Pfam" id="PF14214"/>
    </source>
</evidence>
<dbReference type="EC" id="5.6.2.3" evidence="1"/>
<keyword evidence="1" id="KW-0233">DNA recombination</keyword>
<dbReference type="GO" id="GO:0000723">
    <property type="term" value="P:telomere maintenance"/>
    <property type="evidence" value="ECO:0007669"/>
    <property type="project" value="InterPro"/>
</dbReference>
<dbReference type="Pfam" id="PF05970">
    <property type="entry name" value="PIF1"/>
    <property type="match status" value="1"/>
</dbReference>
<evidence type="ECO:0000259" key="4">
    <source>
        <dbReference type="Pfam" id="PF20209"/>
    </source>
</evidence>
<comment type="similarity">
    <text evidence="1">Belongs to the helicase family.</text>
</comment>
<evidence type="ECO:0000313" key="6">
    <source>
        <dbReference type="Proteomes" id="UP001175227"/>
    </source>
</evidence>
<keyword evidence="1" id="KW-0547">Nucleotide-binding</keyword>
<dbReference type="InterPro" id="IPR051055">
    <property type="entry name" value="PIF1_helicase"/>
</dbReference>
<evidence type="ECO:0000313" key="5">
    <source>
        <dbReference type="EMBL" id="KAK0471121.1"/>
    </source>
</evidence>
<dbReference type="Pfam" id="PF20209">
    <property type="entry name" value="DUF6570"/>
    <property type="match status" value="1"/>
</dbReference>
<keyword evidence="1" id="KW-0067">ATP-binding</keyword>
<dbReference type="InterPro" id="IPR046700">
    <property type="entry name" value="DUF6570"/>
</dbReference>
<dbReference type="EMBL" id="JAUEPR010000054">
    <property type="protein sequence ID" value="KAK0471121.1"/>
    <property type="molecule type" value="Genomic_DNA"/>
</dbReference>
<dbReference type="GO" id="GO:0006281">
    <property type="term" value="P:DNA repair"/>
    <property type="evidence" value="ECO:0007669"/>
    <property type="project" value="UniProtKB-KW"/>
</dbReference>
<evidence type="ECO:0000256" key="1">
    <source>
        <dbReference type="RuleBase" id="RU363044"/>
    </source>
</evidence>
<keyword evidence="6" id="KW-1185">Reference proteome</keyword>
<dbReference type="InterPro" id="IPR027417">
    <property type="entry name" value="P-loop_NTPase"/>
</dbReference>
<dbReference type="Proteomes" id="UP001175227">
    <property type="component" value="Unassembled WGS sequence"/>
</dbReference>
<dbReference type="GO" id="GO:0016787">
    <property type="term" value="F:hydrolase activity"/>
    <property type="evidence" value="ECO:0007669"/>
    <property type="project" value="UniProtKB-KW"/>
</dbReference>
<dbReference type="InterPro" id="IPR010285">
    <property type="entry name" value="DNA_helicase_pif1-like_DEAD"/>
</dbReference>
<dbReference type="GO" id="GO:0006310">
    <property type="term" value="P:DNA recombination"/>
    <property type="evidence" value="ECO:0007669"/>
    <property type="project" value="UniProtKB-KW"/>
</dbReference>
<comment type="catalytic activity">
    <reaction evidence="1">
        <text>ATP + H2O = ADP + phosphate + H(+)</text>
        <dbReference type="Rhea" id="RHEA:13065"/>
        <dbReference type="ChEBI" id="CHEBI:15377"/>
        <dbReference type="ChEBI" id="CHEBI:15378"/>
        <dbReference type="ChEBI" id="CHEBI:30616"/>
        <dbReference type="ChEBI" id="CHEBI:43474"/>
        <dbReference type="ChEBI" id="CHEBI:456216"/>
        <dbReference type="EC" id="5.6.2.3"/>
    </reaction>
</comment>
<proteinExistence type="inferred from homology"/>
<feature type="domain" description="DUF6570" evidence="4">
    <location>
        <begin position="448"/>
        <end position="596"/>
    </location>
</feature>
<keyword evidence="1" id="KW-0234">DNA repair</keyword>
<keyword evidence="1" id="KW-0378">Hydrolase</keyword>
<dbReference type="GO" id="GO:0043139">
    <property type="term" value="F:5'-3' DNA helicase activity"/>
    <property type="evidence" value="ECO:0007669"/>
    <property type="project" value="UniProtKB-EC"/>
</dbReference>
<accession>A0AA39NSP4</accession>
<sequence>MSFHDGVPIGSILDEIDVQNIITLLNRHEISVGPSIANNREYLYYFIGNCNNVQQDAFRHEVIRCFHGIERLSLKLPTLLLLYMVKTQDHDTLIGNHYTRKELLNRLDNFYLENVIRNHALDTVDPKFVDGSSVGETLREHHKDVIVDVLRLSSPTDILPCELLRETKATIYMFCSLLDMNALNDFRRHLQQQLQPPTFMDGTFVNDEFDFVATPVLQWLCRQYGQETDIPSRATRVECFHRLKLPEFEAARILVNDRHVNSRVPIFCNGTPVLDELNTVPLHRVREILGSLYNVPLEITHQRDILAQFCAVIPADIAHSLVIEVRKEYNHRIHYTKRLREHYEKDDDDFLHAIDDEYVRERINMASDRTDNACIQESTCVVCARLQCKRLMNTMDITSIPHGNLLQPTQTHPSHILSSNMLLYGHERMPLTGSVDVCPDCLRSLTRTKLPRLALANNMWIGHIPPELEILTLPERILVARYFPAAYIIKLYPKIKTAKHWNPETLCSGIKGNVSTYPLPHGYIASFIDGRQSMPPPPAILSAVIGVTFIQPNDKPQYPFPKQLHVRRRIVFNALTWLKTNNPLWADIYIDCERIQQLPEDGVPAEIAKVARVSHDLTILVDEETGYIPDAMNDDDIVFQDLYPNMDESDTDTHSFKLSEGEIYSEDIPLRSNGMVDANGNEILDEDLQEHALANEISHPAQADSSEERFRVKRGSRFICEYARTSDDGLRTDGGPSNPNHLLGAFPVLFPYGLGGFETARKIDVPYEVHVRWALLYADRRFRRDLHFIFQTFGVIQKRNICRSAVLQMHTASYERHLPLITSIRPKDLLKAAVQETQKTPFTNPGVQALRAELIAVRSKVLGTDESRRTLWSKIWSTTVLFNPPNLWITINPNDTHDPIAQVLAGERINLDEFIARSGPTATMRAKNIAQDPYASARFFHLMIETILECLFGITVEKHRGRHAFTRERGIFGIVQAYIGTVEAQGRGSLHLHLLLWLRGSLTADEMEHALTSATFQERVTSFIAQNIVADIGNLKPEDILLLPQIQDVTYSRPPHLSPTSDFADWRSRIARTVQLHKCDELRCLIRVGNRKACKHHAPFPISDRAWVDNNGEWGPRRLYGYVNNFNPSILLFTRSNHDIKLILNAMGTNSLTWYLTTYATKKQPQSSNASAVLAKTLAFHRQTSNRIQTDYHMFNKCLLQRCSNALGRLQEFSAQECISYIMGWGDRYISHFYVPIYLNGIRALLFQTFPQLRYPFTNEDNHTNNESTESNPTASFLLYSHYSVLIISKVSENCVRLHFQNDTLKPKDQVREYQDRGLRLQCLSLFDFLLNTYDSKKRKIPTIHDDSASDSDDDTSTIHTLDAECEHKIPYLPESGRESHVRVIRRIEHETLPDFIGGWFPDPACEKELHAAFLLTLLKPWRDLHELLPHASSFASELQTFLDVNPTCQSYVSNINYYHRCLKSAKHHSLDHTSSTSSTVFDDSDRIDGDNTAHITEIDIERARILRVDQNERYFAQTTMDYAFDVGMFDRNTAPAPLKPPRPIATPDDVTRFQTWHDQLKRVIEADQNPIAYNIANSSQSPLPEGIVTIDTDTISNPPVFVPSLNKNQKLALSIVEQHVLADIREGNPTQLLMHIQGAGGTGKTLLIRAIAEMFANYNVRHTLGLTATSGIAATLFGGCTIHSWSGVTATSSVENPSRATAAKRQAHFDSATRGYDLYRQFETVVLLKDQIRIKDEQWMAFLNRLRTGACTIEDITLTETVRLGSPTCPLTDLHTSPWMDAVFITSRNSARNEWNAEALRLHCHKTGHILYRSHGEDHCGKSRESLTMNERMEIASLTEKHTGKLPDIVEMAIGMKAMVTLNIATESDLANGTRGTIEDIILDPREPNPDPDEDNIVNLQYPPALILFRPHTSKNTPSFEGLSYGLLPIIPSETSFPLKRKNQTSYTVYRRQMAVTAAYSFTHHKAQGQSLDWLLVDLADPPKHELDGFNAYVALSRSRGRDTIRILRPFNRNILVTPASDILTAEDARLEKLFSSTCMSFNDKFSM</sequence>
<dbReference type="Pfam" id="PF14214">
    <property type="entry name" value="Helitron_like_N"/>
    <property type="match status" value="1"/>
</dbReference>
<name>A0AA39NSP4_9AGAR</name>
<organism evidence="5 6">
    <name type="scientific">Armillaria novae-zelandiae</name>
    <dbReference type="NCBI Taxonomy" id="153914"/>
    <lineage>
        <taxon>Eukaryota</taxon>
        <taxon>Fungi</taxon>
        <taxon>Dikarya</taxon>
        <taxon>Basidiomycota</taxon>
        <taxon>Agaricomycotina</taxon>
        <taxon>Agaricomycetes</taxon>
        <taxon>Agaricomycetidae</taxon>
        <taxon>Agaricales</taxon>
        <taxon>Marasmiineae</taxon>
        <taxon>Physalacriaceae</taxon>
        <taxon>Armillaria</taxon>
    </lineage>
</organism>
<comment type="caution">
    <text evidence="5">The sequence shown here is derived from an EMBL/GenBank/DDBJ whole genome shotgun (WGS) entry which is preliminary data.</text>
</comment>